<gene>
    <name evidence="1" type="ORF">Pph01_79580</name>
</gene>
<protein>
    <submittedName>
        <fullName evidence="1">Uncharacterized protein</fullName>
    </submittedName>
</protein>
<reference evidence="1 2" key="1">
    <citation type="submission" date="2021-01" db="EMBL/GenBank/DDBJ databases">
        <title>Whole genome shotgun sequence of Planotetraspora phitsanulokensis NBRC 104273.</title>
        <authorList>
            <person name="Komaki H."/>
            <person name="Tamura T."/>
        </authorList>
    </citation>
    <scope>NUCLEOTIDE SEQUENCE [LARGE SCALE GENOMIC DNA]</scope>
    <source>
        <strain evidence="1 2">NBRC 104273</strain>
    </source>
</reference>
<keyword evidence="2" id="KW-1185">Reference proteome</keyword>
<comment type="caution">
    <text evidence="1">The sequence shown here is derived from an EMBL/GenBank/DDBJ whole genome shotgun (WGS) entry which is preliminary data.</text>
</comment>
<dbReference type="Proteomes" id="UP000622547">
    <property type="component" value="Unassembled WGS sequence"/>
</dbReference>
<evidence type="ECO:0000313" key="2">
    <source>
        <dbReference type="Proteomes" id="UP000622547"/>
    </source>
</evidence>
<dbReference type="RefSeq" id="WP_204078367.1">
    <property type="nucleotide sequence ID" value="NZ_BAABHI010000089.1"/>
</dbReference>
<accession>A0A8J3UDU3</accession>
<dbReference type="AlphaFoldDB" id="A0A8J3UDU3"/>
<dbReference type="EMBL" id="BOOP01000048">
    <property type="protein sequence ID" value="GII42955.1"/>
    <property type="molecule type" value="Genomic_DNA"/>
</dbReference>
<evidence type="ECO:0000313" key="1">
    <source>
        <dbReference type="EMBL" id="GII42955.1"/>
    </source>
</evidence>
<sequence length="47" mass="5267">MPGKTAWIHSCGGINLGNWKARDVCNGCRKVVATGESVEQYRMTRVW</sequence>
<proteinExistence type="predicted"/>
<name>A0A8J3UDU3_9ACTN</name>
<organism evidence="1 2">
    <name type="scientific">Planotetraspora phitsanulokensis</name>
    <dbReference type="NCBI Taxonomy" id="575192"/>
    <lineage>
        <taxon>Bacteria</taxon>
        <taxon>Bacillati</taxon>
        <taxon>Actinomycetota</taxon>
        <taxon>Actinomycetes</taxon>
        <taxon>Streptosporangiales</taxon>
        <taxon>Streptosporangiaceae</taxon>
        <taxon>Planotetraspora</taxon>
    </lineage>
</organism>